<comment type="caution">
    <text evidence="2">The sequence shown here is derived from an EMBL/GenBank/DDBJ whole genome shotgun (WGS) entry which is preliminary data.</text>
</comment>
<feature type="compositionally biased region" description="Low complexity" evidence="1">
    <location>
        <begin position="136"/>
        <end position="162"/>
    </location>
</feature>
<feature type="compositionally biased region" description="Acidic residues" evidence="1">
    <location>
        <begin position="110"/>
        <end position="122"/>
    </location>
</feature>
<proteinExistence type="predicted"/>
<feature type="region of interest" description="Disordered" evidence="1">
    <location>
        <begin position="88"/>
        <end position="162"/>
    </location>
</feature>
<sequence>MKEKQEGFFSDKELSEKEKEEKAKERKQARTKVDHVERAGTLLTELAKKSPKELAELFEGEVGKHLEAVERVRKAATEAAKKLRKAKAMSEAKQLEVRPELEVALSGPEAGEDEPAEVEALEETVGGDADQEPTEAELAAAEAELAKLPAADEQEQEASAAA</sequence>
<dbReference type="Proteomes" id="UP000179642">
    <property type="component" value="Unassembled WGS sequence"/>
</dbReference>
<name>A0A1S2QNK9_9ACTN</name>
<keyword evidence="3" id="KW-1185">Reference proteome</keyword>
<accession>A0A1S2QNK9</accession>
<evidence type="ECO:0000313" key="3">
    <source>
        <dbReference type="Proteomes" id="UP000179642"/>
    </source>
</evidence>
<gene>
    <name evidence="2" type="ORF">BIV23_01735</name>
</gene>
<feature type="compositionally biased region" description="Basic and acidic residues" evidence="1">
    <location>
        <begin position="88"/>
        <end position="101"/>
    </location>
</feature>
<organism evidence="2 3">
    <name type="scientific">Streptomyces monashensis</name>
    <dbReference type="NCBI Taxonomy" id="1678012"/>
    <lineage>
        <taxon>Bacteria</taxon>
        <taxon>Bacillati</taxon>
        <taxon>Actinomycetota</taxon>
        <taxon>Actinomycetes</taxon>
        <taxon>Kitasatosporales</taxon>
        <taxon>Streptomycetaceae</taxon>
        <taxon>Streptomyces</taxon>
    </lineage>
</organism>
<dbReference type="RefSeq" id="WP_071378903.1">
    <property type="nucleotide sequence ID" value="NZ_MLYO01000009.1"/>
</dbReference>
<feature type="region of interest" description="Disordered" evidence="1">
    <location>
        <begin position="1"/>
        <end position="34"/>
    </location>
</feature>
<reference evidence="2 3" key="1">
    <citation type="submission" date="2016-10" db="EMBL/GenBank/DDBJ databases">
        <title>Genome sequence of Streptomyces sp. MUSC 1.</title>
        <authorList>
            <person name="Lee L.-H."/>
            <person name="Ser H.-L."/>
            <person name="Law J.W.-F."/>
        </authorList>
    </citation>
    <scope>NUCLEOTIDE SEQUENCE [LARGE SCALE GENOMIC DNA]</scope>
    <source>
        <strain evidence="2 3">MUSC 1</strain>
    </source>
</reference>
<dbReference type="AlphaFoldDB" id="A0A1S2QNK9"/>
<evidence type="ECO:0000313" key="2">
    <source>
        <dbReference type="EMBL" id="OIK07729.1"/>
    </source>
</evidence>
<protein>
    <submittedName>
        <fullName evidence="2">Uncharacterized protein</fullName>
    </submittedName>
</protein>
<dbReference type="EMBL" id="MLYO01000009">
    <property type="protein sequence ID" value="OIK07729.1"/>
    <property type="molecule type" value="Genomic_DNA"/>
</dbReference>
<evidence type="ECO:0000256" key="1">
    <source>
        <dbReference type="SAM" id="MobiDB-lite"/>
    </source>
</evidence>